<dbReference type="Proteomes" id="UP000297014">
    <property type="component" value="Unassembled WGS sequence"/>
</dbReference>
<name>A0A4S4JZ79_ALKAL</name>
<evidence type="ECO:0008006" key="3">
    <source>
        <dbReference type="Google" id="ProtNLM"/>
    </source>
</evidence>
<proteinExistence type="predicted"/>
<evidence type="ECO:0000313" key="1">
    <source>
        <dbReference type="EMBL" id="THG90574.1"/>
    </source>
</evidence>
<dbReference type="RefSeq" id="WP_003322083.1">
    <property type="nucleotide sequence ID" value="NZ_ALPT02000036.1"/>
</dbReference>
<dbReference type="Pfam" id="PF09501">
    <property type="entry name" value="Bac_small_YrzI"/>
    <property type="match status" value="1"/>
</dbReference>
<comment type="caution">
    <text evidence="1">The sequence shown here is derived from an EMBL/GenBank/DDBJ whole genome shotgun (WGS) entry which is preliminary data.</text>
</comment>
<reference evidence="1 2" key="1">
    <citation type="submission" date="2014-01" db="EMBL/GenBank/DDBJ databases">
        <title>Draft genome sequencing of Bacillus alcalophilus CGMCC 1.3604.</title>
        <authorList>
            <person name="Yang J."/>
            <person name="Diao L."/>
            <person name="Yang S."/>
        </authorList>
    </citation>
    <scope>NUCLEOTIDE SEQUENCE [LARGE SCALE GENOMIC DNA]</scope>
    <source>
        <strain evidence="1 2">CGMCC 1.3604</strain>
    </source>
</reference>
<dbReference type="AlphaFoldDB" id="A0A4S4JZ79"/>
<dbReference type="NCBIfam" id="TIGR02413">
    <property type="entry name" value="Bac_small_yrzI"/>
    <property type="match status" value="1"/>
</dbReference>
<evidence type="ECO:0000313" key="2">
    <source>
        <dbReference type="Proteomes" id="UP000297014"/>
    </source>
</evidence>
<accession>A0A4S4JZ79</accession>
<organism evidence="1 2">
    <name type="scientific">Alkalihalobacillus alcalophilus ATCC 27647 = CGMCC 1.3604</name>
    <dbReference type="NCBI Taxonomy" id="1218173"/>
    <lineage>
        <taxon>Bacteria</taxon>
        <taxon>Bacillati</taxon>
        <taxon>Bacillota</taxon>
        <taxon>Bacilli</taxon>
        <taxon>Bacillales</taxon>
        <taxon>Bacillaceae</taxon>
        <taxon>Alkalihalobacillus</taxon>
    </lineage>
</organism>
<protein>
    <recommendedName>
        <fullName evidence="3">Sporulation protein</fullName>
    </recommendedName>
</protein>
<dbReference type="EMBL" id="JALP01000133">
    <property type="protein sequence ID" value="THG90574.1"/>
    <property type="molecule type" value="Genomic_DNA"/>
</dbReference>
<dbReference type="InterPro" id="IPR012655">
    <property type="entry name" value="YrzI"/>
</dbReference>
<dbReference type="OrthoDB" id="2938060at2"/>
<gene>
    <name evidence="1" type="ORF">AJ85_09915</name>
</gene>
<sequence>MTFHFLVFTITIKKRSYSEEELQQLIRQEKINREISDRLSKIDFYR</sequence>